<dbReference type="Proteomes" id="UP001049518">
    <property type="component" value="Chromosome"/>
</dbReference>
<protein>
    <recommendedName>
        <fullName evidence="5">PIN domain-containing protein</fullName>
    </recommendedName>
</protein>
<keyword evidence="2" id="KW-0479">Metal-binding</keyword>
<evidence type="ECO:0000256" key="1">
    <source>
        <dbReference type="ARBA" id="ARBA00022722"/>
    </source>
</evidence>
<dbReference type="InterPro" id="IPR002716">
    <property type="entry name" value="PIN_dom"/>
</dbReference>
<organism evidence="6 7">
    <name type="scientific">Actinomadura graeca</name>
    <dbReference type="NCBI Taxonomy" id="2750812"/>
    <lineage>
        <taxon>Bacteria</taxon>
        <taxon>Bacillati</taxon>
        <taxon>Actinomycetota</taxon>
        <taxon>Actinomycetes</taxon>
        <taxon>Streptosporangiales</taxon>
        <taxon>Thermomonosporaceae</taxon>
        <taxon>Actinomadura</taxon>
    </lineage>
</organism>
<dbReference type="RefSeq" id="WP_231332011.1">
    <property type="nucleotide sequence ID" value="NZ_CP059572.1"/>
</dbReference>
<gene>
    <name evidence="6" type="ORF">AGRA3207_007370</name>
</gene>
<dbReference type="Pfam" id="PF13638">
    <property type="entry name" value="PIN_4"/>
    <property type="match status" value="1"/>
</dbReference>
<proteinExistence type="predicted"/>
<keyword evidence="7" id="KW-1185">Reference proteome</keyword>
<evidence type="ECO:0000256" key="2">
    <source>
        <dbReference type="ARBA" id="ARBA00022723"/>
    </source>
</evidence>
<evidence type="ECO:0000259" key="5">
    <source>
        <dbReference type="Pfam" id="PF13638"/>
    </source>
</evidence>
<accession>A0ABX8R440</accession>
<evidence type="ECO:0000256" key="3">
    <source>
        <dbReference type="ARBA" id="ARBA00022801"/>
    </source>
</evidence>
<keyword evidence="1" id="KW-0540">Nuclease</keyword>
<evidence type="ECO:0000256" key="4">
    <source>
        <dbReference type="ARBA" id="ARBA00022842"/>
    </source>
</evidence>
<keyword evidence="3" id="KW-0378">Hydrolase</keyword>
<dbReference type="EMBL" id="CP059572">
    <property type="protein sequence ID" value="QXJ25815.1"/>
    <property type="molecule type" value="Genomic_DNA"/>
</dbReference>
<keyword evidence="4" id="KW-0460">Magnesium</keyword>
<reference evidence="6" key="1">
    <citation type="submission" date="2020-07" db="EMBL/GenBank/DDBJ databases">
        <authorList>
            <person name="Tarantini F.S."/>
            <person name="Hong K.W."/>
            <person name="Chan K.G."/>
        </authorList>
    </citation>
    <scope>NUCLEOTIDE SEQUENCE</scope>
    <source>
        <strain evidence="6">32-07</strain>
    </source>
</reference>
<sequence length="282" mass="31589">MHLRLLPGATPDSIFKPLERVRNALENLGSQHYSAAVGRRNDYLRWVNTSVAALRHVLPPGELDRLLMTPAYWHIHAIDAVDLAVNTDTINNEIDFRKTELRQIEETLQAQRDRWAAARVVVPDTSMFCRHAVKLAEWDLAEHLRMAEGEPLHIAVPLVVVEELDRLKESGRKHTRWRAGHATGVLNGKLPRPQEPGILREAGFKPGRGAITLEILMDRPGHVRLPIEDAEIVDQAFAVQGLAAHPVTVATYDTGQTMEARSRGLQVLNLHLAPTEPEPPQE</sequence>
<evidence type="ECO:0000313" key="7">
    <source>
        <dbReference type="Proteomes" id="UP001049518"/>
    </source>
</evidence>
<feature type="domain" description="PIN" evidence="5">
    <location>
        <begin position="122"/>
        <end position="270"/>
    </location>
</feature>
<name>A0ABX8R440_9ACTN</name>
<evidence type="ECO:0000313" key="6">
    <source>
        <dbReference type="EMBL" id="QXJ25815.1"/>
    </source>
</evidence>
<dbReference type="Gene3D" id="3.40.50.1010">
    <property type="entry name" value="5'-nuclease"/>
    <property type="match status" value="1"/>
</dbReference>